<dbReference type="AlphaFoldDB" id="A0AAD7HPF2"/>
<accession>A0AAD7HPF2</accession>
<evidence type="ECO:0000313" key="1">
    <source>
        <dbReference type="EMBL" id="KAJ7724538.1"/>
    </source>
</evidence>
<proteinExistence type="predicted"/>
<evidence type="ECO:0000313" key="2">
    <source>
        <dbReference type="Proteomes" id="UP001215598"/>
    </source>
</evidence>
<gene>
    <name evidence="1" type="ORF">B0H16DRAFT_1596463</name>
</gene>
<name>A0AAD7HPF2_9AGAR</name>
<reference evidence="1" key="1">
    <citation type="submission" date="2023-03" db="EMBL/GenBank/DDBJ databases">
        <title>Massive genome expansion in bonnet fungi (Mycena s.s.) driven by repeated elements and novel gene families across ecological guilds.</title>
        <authorList>
            <consortium name="Lawrence Berkeley National Laboratory"/>
            <person name="Harder C.B."/>
            <person name="Miyauchi S."/>
            <person name="Viragh M."/>
            <person name="Kuo A."/>
            <person name="Thoen E."/>
            <person name="Andreopoulos B."/>
            <person name="Lu D."/>
            <person name="Skrede I."/>
            <person name="Drula E."/>
            <person name="Henrissat B."/>
            <person name="Morin E."/>
            <person name="Kohler A."/>
            <person name="Barry K."/>
            <person name="LaButti K."/>
            <person name="Morin E."/>
            <person name="Salamov A."/>
            <person name="Lipzen A."/>
            <person name="Mereny Z."/>
            <person name="Hegedus B."/>
            <person name="Baldrian P."/>
            <person name="Stursova M."/>
            <person name="Weitz H."/>
            <person name="Taylor A."/>
            <person name="Grigoriev I.V."/>
            <person name="Nagy L.G."/>
            <person name="Martin F."/>
            <person name="Kauserud H."/>
        </authorList>
    </citation>
    <scope>NUCLEOTIDE SEQUENCE</scope>
    <source>
        <strain evidence="1">CBHHK182m</strain>
    </source>
</reference>
<keyword evidence="2" id="KW-1185">Reference proteome</keyword>
<dbReference type="Proteomes" id="UP001215598">
    <property type="component" value="Unassembled WGS sequence"/>
</dbReference>
<comment type="caution">
    <text evidence="1">The sequence shown here is derived from an EMBL/GenBank/DDBJ whole genome shotgun (WGS) entry which is preliminary data.</text>
</comment>
<dbReference type="EMBL" id="JARKIB010000202">
    <property type="protein sequence ID" value="KAJ7724538.1"/>
    <property type="molecule type" value="Genomic_DNA"/>
</dbReference>
<organism evidence="1 2">
    <name type="scientific">Mycena metata</name>
    <dbReference type="NCBI Taxonomy" id="1033252"/>
    <lineage>
        <taxon>Eukaryota</taxon>
        <taxon>Fungi</taxon>
        <taxon>Dikarya</taxon>
        <taxon>Basidiomycota</taxon>
        <taxon>Agaricomycotina</taxon>
        <taxon>Agaricomycetes</taxon>
        <taxon>Agaricomycetidae</taxon>
        <taxon>Agaricales</taxon>
        <taxon>Marasmiineae</taxon>
        <taxon>Mycenaceae</taxon>
        <taxon>Mycena</taxon>
    </lineage>
</organism>
<sequence>MRAPLFIELGLIPLAYRRVILALRYVGYLVNPKTSEWARAALEDSYDLYLNGQQGYWMDLTLVMSNLRCPVVLPALTDLTSEKCVALGKEVYTAALKHLDAEINASTRARRSPGC</sequence>
<protein>
    <submittedName>
        <fullName evidence="1">Uncharacterized protein</fullName>
    </submittedName>
</protein>